<feature type="chain" id="PRO_5042123616" evidence="1">
    <location>
        <begin position="18"/>
        <end position="62"/>
    </location>
</feature>
<keyword evidence="1" id="KW-0732">Signal</keyword>
<protein>
    <submittedName>
        <fullName evidence="2">Uncharacterized protein</fullName>
    </submittedName>
</protein>
<dbReference type="Proteomes" id="UP001219568">
    <property type="component" value="Unassembled WGS sequence"/>
</dbReference>
<accession>A0AAD6N8K0</accession>
<proteinExistence type="predicted"/>
<gene>
    <name evidence="2" type="ORF">N7460_006895</name>
</gene>
<reference evidence="2" key="1">
    <citation type="journal article" date="2023" name="IMA Fungus">
        <title>Comparative genomic study of the Penicillium genus elucidates a diverse pangenome and 15 lateral gene transfer events.</title>
        <authorList>
            <person name="Petersen C."/>
            <person name="Sorensen T."/>
            <person name="Nielsen M.R."/>
            <person name="Sondergaard T.E."/>
            <person name="Sorensen J.L."/>
            <person name="Fitzpatrick D.A."/>
            <person name="Frisvad J.C."/>
            <person name="Nielsen K.L."/>
        </authorList>
    </citation>
    <scope>NUCLEOTIDE SEQUENCE</scope>
    <source>
        <strain evidence="2">IBT 15450</strain>
    </source>
</reference>
<feature type="signal peptide" evidence="1">
    <location>
        <begin position="1"/>
        <end position="17"/>
    </location>
</feature>
<dbReference type="EMBL" id="JAQJZL010000005">
    <property type="protein sequence ID" value="KAJ6041505.1"/>
    <property type="molecule type" value="Genomic_DNA"/>
</dbReference>
<sequence>MVIELLVLAGVIAGGDPTEDVLDPEVANASDDATVGVAVIESIVAHESTWHTGSETVPGVED</sequence>
<organism evidence="2 3">
    <name type="scientific">Penicillium canescens</name>
    <dbReference type="NCBI Taxonomy" id="5083"/>
    <lineage>
        <taxon>Eukaryota</taxon>
        <taxon>Fungi</taxon>
        <taxon>Dikarya</taxon>
        <taxon>Ascomycota</taxon>
        <taxon>Pezizomycotina</taxon>
        <taxon>Eurotiomycetes</taxon>
        <taxon>Eurotiomycetidae</taxon>
        <taxon>Eurotiales</taxon>
        <taxon>Aspergillaceae</taxon>
        <taxon>Penicillium</taxon>
    </lineage>
</organism>
<reference evidence="2" key="2">
    <citation type="submission" date="2023-01" db="EMBL/GenBank/DDBJ databases">
        <authorList>
            <person name="Petersen C."/>
        </authorList>
    </citation>
    <scope>NUCLEOTIDE SEQUENCE</scope>
    <source>
        <strain evidence="2">IBT 15450</strain>
    </source>
</reference>
<evidence type="ECO:0000313" key="3">
    <source>
        <dbReference type="Proteomes" id="UP001219568"/>
    </source>
</evidence>
<comment type="caution">
    <text evidence="2">The sequence shown here is derived from an EMBL/GenBank/DDBJ whole genome shotgun (WGS) entry which is preliminary data.</text>
</comment>
<evidence type="ECO:0000256" key="1">
    <source>
        <dbReference type="SAM" id="SignalP"/>
    </source>
</evidence>
<name>A0AAD6N8K0_PENCN</name>
<keyword evidence="3" id="KW-1185">Reference proteome</keyword>
<dbReference type="AlphaFoldDB" id="A0AAD6N8K0"/>
<evidence type="ECO:0000313" key="2">
    <source>
        <dbReference type="EMBL" id="KAJ6041505.1"/>
    </source>
</evidence>